<evidence type="ECO:0000256" key="11">
    <source>
        <dbReference type="SAM" id="MobiDB-lite"/>
    </source>
</evidence>
<keyword evidence="5" id="KW-0862">Zinc</keyword>
<dbReference type="GeneTree" id="ENSGT00940000160537"/>
<evidence type="ECO:0000256" key="5">
    <source>
        <dbReference type="ARBA" id="ARBA00022833"/>
    </source>
</evidence>
<dbReference type="Pfam" id="PF00046">
    <property type="entry name" value="Homeodomain"/>
    <property type="match status" value="1"/>
</dbReference>
<dbReference type="GO" id="GO:0000981">
    <property type="term" value="F:DNA-binding transcription factor activity, RNA polymerase II-specific"/>
    <property type="evidence" value="ECO:0007669"/>
    <property type="project" value="InterPro"/>
</dbReference>
<reference evidence="13" key="2">
    <citation type="submission" date="2025-09" db="UniProtKB">
        <authorList>
            <consortium name="Ensembl"/>
        </authorList>
    </citation>
    <scope>IDENTIFICATION</scope>
</reference>
<comment type="subcellular location">
    <subcellularLocation>
        <location evidence="1 9 10">Nucleus</location>
    </subcellularLocation>
</comment>
<dbReference type="SUPFAM" id="SSF46689">
    <property type="entry name" value="Homeodomain-like"/>
    <property type="match status" value="1"/>
</dbReference>
<evidence type="ECO:0000256" key="7">
    <source>
        <dbReference type="ARBA" id="ARBA00023155"/>
    </source>
</evidence>
<feature type="domain" description="Homeobox" evidence="12">
    <location>
        <begin position="191"/>
        <end position="251"/>
    </location>
</feature>
<keyword evidence="6 9" id="KW-0238">DNA-binding</keyword>
<keyword evidence="8 9" id="KW-0539">Nucleus</keyword>
<accession>A0A674JTN0</accession>
<dbReference type="GO" id="GO:0000978">
    <property type="term" value="F:RNA polymerase II cis-regulatory region sequence-specific DNA binding"/>
    <property type="evidence" value="ECO:0007669"/>
    <property type="project" value="TreeGrafter"/>
</dbReference>
<feature type="region of interest" description="Disordered" evidence="11">
    <location>
        <begin position="253"/>
        <end position="292"/>
    </location>
</feature>
<evidence type="ECO:0000256" key="9">
    <source>
        <dbReference type="PROSITE-ProRule" id="PRU00108"/>
    </source>
</evidence>
<dbReference type="GO" id="GO:0045664">
    <property type="term" value="P:regulation of neuron differentiation"/>
    <property type="evidence" value="ECO:0007669"/>
    <property type="project" value="TreeGrafter"/>
</dbReference>
<evidence type="ECO:0000256" key="2">
    <source>
        <dbReference type="ARBA" id="ARBA00022723"/>
    </source>
</evidence>
<dbReference type="PROSITE" id="PS00027">
    <property type="entry name" value="HOMEOBOX_1"/>
    <property type="match status" value="1"/>
</dbReference>
<dbReference type="InterPro" id="IPR051968">
    <property type="entry name" value="ZnFinger_Homeobox_TR"/>
</dbReference>
<reference evidence="13" key="1">
    <citation type="submission" date="2025-08" db="UniProtKB">
        <authorList>
            <consortium name="Ensembl"/>
        </authorList>
    </citation>
    <scope>IDENTIFICATION</scope>
</reference>
<evidence type="ECO:0000259" key="12">
    <source>
        <dbReference type="PROSITE" id="PS50071"/>
    </source>
</evidence>
<evidence type="ECO:0000313" key="13">
    <source>
        <dbReference type="Ensembl" id="ENSTMTP00000025176.1"/>
    </source>
</evidence>
<feature type="compositionally biased region" description="Low complexity" evidence="11">
    <location>
        <begin position="108"/>
        <end position="118"/>
    </location>
</feature>
<evidence type="ECO:0000256" key="4">
    <source>
        <dbReference type="ARBA" id="ARBA00022771"/>
    </source>
</evidence>
<evidence type="ECO:0000256" key="10">
    <source>
        <dbReference type="RuleBase" id="RU000682"/>
    </source>
</evidence>
<keyword evidence="14" id="KW-1185">Reference proteome</keyword>
<proteinExistence type="predicted"/>
<dbReference type="PROSITE" id="PS50071">
    <property type="entry name" value="HOMEOBOX_2"/>
    <property type="match status" value="1"/>
</dbReference>
<dbReference type="SMART" id="SM00389">
    <property type="entry name" value="HOX"/>
    <property type="match status" value="1"/>
</dbReference>
<dbReference type="PANTHER" id="PTHR45891:SF1">
    <property type="entry name" value="ZINC FINGER HOMEOBOX PROTEIN 2"/>
    <property type="match status" value="1"/>
</dbReference>
<evidence type="ECO:0000256" key="8">
    <source>
        <dbReference type="ARBA" id="ARBA00023242"/>
    </source>
</evidence>
<dbReference type="GO" id="GO:0008270">
    <property type="term" value="F:zinc ion binding"/>
    <property type="evidence" value="ECO:0007669"/>
    <property type="project" value="UniProtKB-KW"/>
</dbReference>
<dbReference type="InterPro" id="IPR017970">
    <property type="entry name" value="Homeobox_CS"/>
</dbReference>
<feature type="region of interest" description="Disordered" evidence="11">
    <location>
        <begin position="1"/>
        <end position="71"/>
    </location>
</feature>
<dbReference type="Proteomes" id="UP000472274">
    <property type="component" value="Unplaced"/>
</dbReference>
<evidence type="ECO:0000256" key="1">
    <source>
        <dbReference type="ARBA" id="ARBA00004123"/>
    </source>
</evidence>
<dbReference type="InterPro" id="IPR001356">
    <property type="entry name" value="HD"/>
</dbReference>
<feature type="compositionally biased region" description="Gly residues" evidence="11">
    <location>
        <begin position="29"/>
        <end position="51"/>
    </location>
</feature>
<keyword evidence="2" id="KW-0479">Metal-binding</keyword>
<dbReference type="Gene3D" id="1.10.10.60">
    <property type="entry name" value="Homeodomain-like"/>
    <property type="match status" value="1"/>
</dbReference>
<evidence type="ECO:0000256" key="3">
    <source>
        <dbReference type="ARBA" id="ARBA00022737"/>
    </source>
</evidence>
<dbReference type="Ensembl" id="ENSTMTT00000026069.1">
    <property type="protein sequence ID" value="ENSTMTP00000025176.1"/>
    <property type="gene ID" value="ENSTMTG00000018338.1"/>
</dbReference>
<dbReference type="PANTHER" id="PTHR45891">
    <property type="entry name" value="ZINC FINGER HOMEOBOX PROTEIN"/>
    <property type="match status" value="1"/>
</dbReference>
<keyword evidence="7 9" id="KW-0371">Homeobox</keyword>
<keyword evidence="4" id="KW-0863">Zinc-finger</keyword>
<dbReference type="InterPro" id="IPR009057">
    <property type="entry name" value="Homeodomain-like_sf"/>
</dbReference>
<organism evidence="13 14">
    <name type="scientific">Terrapene triunguis</name>
    <name type="common">Three-toed box turtle</name>
    <dbReference type="NCBI Taxonomy" id="2587831"/>
    <lineage>
        <taxon>Eukaryota</taxon>
        <taxon>Metazoa</taxon>
        <taxon>Chordata</taxon>
        <taxon>Craniata</taxon>
        <taxon>Vertebrata</taxon>
        <taxon>Euteleostomi</taxon>
        <taxon>Archelosauria</taxon>
        <taxon>Testudinata</taxon>
        <taxon>Testudines</taxon>
        <taxon>Cryptodira</taxon>
        <taxon>Durocryptodira</taxon>
        <taxon>Testudinoidea</taxon>
        <taxon>Emydidae</taxon>
        <taxon>Terrapene</taxon>
    </lineage>
</organism>
<feature type="compositionally biased region" description="Low complexity" evidence="11">
    <location>
        <begin position="266"/>
        <end position="278"/>
    </location>
</feature>
<sequence>MHHVPGVLQPELYPRDPHALGAPPDPLPGGQGGGRQQRRGAGGRGGGGGSPGAPHRSRTPQDPGGADGAALPSTALLPAAAAAVPGCAGIAPQAATAAAPPALLLARPQGGAQARSGSAGPGPAGPVRPTDPGSAPRGDGDPKEDQPVSDGAMEPLESNAPTFSSDPPGVHGSALLAPHDLLPELPHRDPPRDKRLRTTILPEQLDILYRWYVQDSNPTRKMLDCISEEVGLKKRVVQVWFQNTRARERKGQFRCSASTGIPPIKTSPSSSLAKLSPAVRHEEGAVPHESRH</sequence>
<evidence type="ECO:0000256" key="6">
    <source>
        <dbReference type="ARBA" id="ARBA00023125"/>
    </source>
</evidence>
<dbReference type="AlphaFoldDB" id="A0A674JTN0"/>
<dbReference type="GO" id="GO:0005634">
    <property type="term" value="C:nucleus"/>
    <property type="evidence" value="ECO:0007669"/>
    <property type="project" value="UniProtKB-SubCell"/>
</dbReference>
<feature type="compositionally biased region" description="Basic and acidic residues" evidence="11">
    <location>
        <begin position="279"/>
        <end position="292"/>
    </location>
</feature>
<feature type="region of interest" description="Disordered" evidence="11">
    <location>
        <begin position="108"/>
        <end position="176"/>
    </location>
</feature>
<keyword evidence="3" id="KW-0677">Repeat</keyword>
<dbReference type="InParanoid" id="A0A674JTN0"/>
<dbReference type="CDD" id="cd00086">
    <property type="entry name" value="homeodomain"/>
    <property type="match status" value="1"/>
</dbReference>
<name>A0A674JTN0_9SAUR</name>
<feature type="DNA-binding region" description="Homeobox" evidence="9">
    <location>
        <begin position="193"/>
        <end position="252"/>
    </location>
</feature>
<protein>
    <recommendedName>
        <fullName evidence="12">Homeobox domain-containing protein</fullName>
    </recommendedName>
</protein>
<evidence type="ECO:0000313" key="14">
    <source>
        <dbReference type="Proteomes" id="UP000472274"/>
    </source>
</evidence>